<dbReference type="EMBL" id="LS483468">
    <property type="protein sequence ID" value="SQI33094.1"/>
    <property type="molecule type" value="Genomic_DNA"/>
</dbReference>
<reference evidence="2 3" key="1">
    <citation type="submission" date="2018-06" db="EMBL/GenBank/DDBJ databases">
        <authorList>
            <consortium name="Pathogen Informatics"/>
            <person name="Doyle S."/>
        </authorList>
    </citation>
    <scope>NUCLEOTIDE SEQUENCE [LARGE SCALE GENOMIC DNA]</scope>
    <source>
        <strain evidence="2 3">NCTC10994</strain>
    </source>
</reference>
<dbReference type="KEGG" id="rcr:NCTC10994_02416"/>
<accession>A0A2X4X942</accession>
<gene>
    <name evidence="2" type="ORF">NCTC10994_02416</name>
</gene>
<keyword evidence="3" id="KW-1185">Reference proteome</keyword>
<organism evidence="2 3">
    <name type="scientific">Rhodococcus coprophilus</name>
    <dbReference type="NCBI Taxonomy" id="38310"/>
    <lineage>
        <taxon>Bacteria</taxon>
        <taxon>Bacillati</taxon>
        <taxon>Actinomycetota</taxon>
        <taxon>Actinomycetes</taxon>
        <taxon>Mycobacteriales</taxon>
        <taxon>Nocardiaceae</taxon>
        <taxon>Rhodococcus</taxon>
    </lineage>
</organism>
<evidence type="ECO:0000313" key="3">
    <source>
        <dbReference type="Proteomes" id="UP000249091"/>
    </source>
</evidence>
<protein>
    <submittedName>
        <fullName evidence="2">Uncharacterized protein</fullName>
    </submittedName>
</protein>
<feature type="transmembrane region" description="Helical" evidence="1">
    <location>
        <begin position="34"/>
        <end position="50"/>
    </location>
</feature>
<keyword evidence="1" id="KW-0472">Membrane</keyword>
<sequence>MRRAELLRFTGDMFQQKTHARPLLDDSMTSKSDLILVASMAVIAAIWWLLL</sequence>
<name>A0A2X4X942_9NOCA</name>
<evidence type="ECO:0000313" key="2">
    <source>
        <dbReference type="EMBL" id="SQI33094.1"/>
    </source>
</evidence>
<keyword evidence="1" id="KW-1133">Transmembrane helix</keyword>
<dbReference type="STRING" id="1219011.GCA_001895045_02796"/>
<dbReference type="Proteomes" id="UP000249091">
    <property type="component" value="Chromosome 1"/>
</dbReference>
<dbReference type="AlphaFoldDB" id="A0A2X4X942"/>
<proteinExistence type="predicted"/>
<keyword evidence="1" id="KW-0812">Transmembrane</keyword>
<evidence type="ECO:0000256" key="1">
    <source>
        <dbReference type="SAM" id="Phobius"/>
    </source>
</evidence>